<sequence>MPADLSHVEKRNILWLLREHGVRIDGRSFSQTRSVSLQTDVLPSAAGSARILVRGGNDVLASTNTELRQFDVAIDADPILKKGSVGFSVEFCGVASPEFQGRGSEVVEVELVSLLESMYSSSAEFLLHLVAGERKLASNPSVLRVCCWEIYVDVLILGASGGNIVDAVSYAVRSAIATTFVPAVFWQEDALGGSWELDERAECCHRLDVTHAPVCSSGAFMSESFLAERIGSEIPELVVPQWLILDPCAEEESLAGCTISVAGTKHRQICAVWKSGAEPVSLDLTLEATRLCETECALLCDEMDAMLVDMDRSDLDEP</sequence>
<evidence type="ECO:0000256" key="2">
    <source>
        <dbReference type="ARBA" id="ARBA00004604"/>
    </source>
</evidence>
<dbReference type="PANTHER" id="PTHR11097:SF8">
    <property type="entry name" value="EXOSOME COMPLEX COMPONENT RRP42"/>
    <property type="match status" value="1"/>
</dbReference>
<keyword evidence="4" id="KW-0963">Cytoplasm</keyword>
<evidence type="ECO:0000313" key="9">
    <source>
        <dbReference type="EMBL" id="KAF6002880.1"/>
    </source>
</evidence>
<dbReference type="SUPFAM" id="SSF54211">
    <property type="entry name" value="Ribosomal protein S5 domain 2-like"/>
    <property type="match status" value="1"/>
</dbReference>
<dbReference type="GO" id="GO:0071028">
    <property type="term" value="P:nuclear mRNA surveillance"/>
    <property type="evidence" value="ECO:0007669"/>
    <property type="project" value="TreeGrafter"/>
</dbReference>
<dbReference type="Proteomes" id="UP000530660">
    <property type="component" value="Unassembled WGS sequence"/>
</dbReference>
<dbReference type="InterPro" id="IPR020568">
    <property type="entry name" value="Ribosomal_Su5_D2-typ_SF"/>
</dbReference>
<evidence type="ECO:0000256" key="5">
    <source>
        <dbReference type="ARBA" id="ARBA00022835"/>
    </source>
</evidence>
<comment type="similarity">
    <text evidence="3">Belongs to the RNase PH family.</text>
</comment>
<dbReference type="OrthoDB" id="272245at2759"/>
<dbReference type="GO" id="GO:0000467">
    <property type="term" value="P:exonucleolytic trimming to generate mature 3'-end of 5.8S rRNA from tricistronic rRNA transcript (SSU-rRNA, 5.8S rRNA, LSU-rRNA)"/>
    <property type="evidence" value="ECO:0007669"/>
    <property type="project" value="TreeGrafter"/>
</dbReference>
<dbReference type="InterPro" id="IPR027408">
    <property type="entry name" value="PNPase/RNase_PH_dom_sf"/>
</dbReference>
<dbReference type="InterPro" id="IPR001247">
    <property type="entry name" value="ExoRNase_PH_dom1"/>
</dbReference>
<dbReference type="Pfam" id="PF03725">
    <property type="entry name" value="RNase_PH_C"/>
    <property type="match status" value="1"/>
</dbReference>
<dbReference type="InterPro" id="IPR036345">
    <property type="entry name" value="ExoRNase_PH_dom2_sf"/>
</dbReference>
<dbReference type="GO" id="GO:0005730">
    <property type="term" value="C:nucleolus"/>
    <property type="evidence" value="ECO:0007669"/>
    <property type="project" value="UniProtKB-SubCell"/>
</dbReference>
<dbReference type="InterPro" id="IPR015847">
    <property type="entry name" value="ExoRNase_PH_dom2"/>
</dbReference>
<evidence type="ECO:0000259" key="8">
    <source>
        <dbReference type="Pfam" id="PF03725"/>
    </source>
</evidence>
<dbReference type="GO" id="GO:0035925">
    <property type="term" value="F:mRNA 3'-UTR AU-rich region binding"/>
    <property type="evidence" value="ECO:0007669"/>
    <property type="project" value="TreeGrafter"/>
</dbReference>
<dbReference type="GO" id="GO:0071038">
    <property type="term" value="P:TRAMP-dependent tRNA surveillance pathway"/>
    <property type="evidence" value="ECO:0007669"/>
    <property type="project" value="TreeGrafter"/>
</dbReference>
<dbReference type="EMBL" id="VWRR01000008">
    <property type="protein sequence ID" value="KAF6002880.1"/>
    <property type="molecule type" value="Genomic_DNA"/>
</dbReference>
<evidence type="ECO:0000259" key="7">
    <source>
        <dbReference type="Pfam" id="PF01138"/>
    </source>
</evidence>
<reference evidence="10 11" key="1">
    <citation type="journal article" date="2020" name="J. Phycol.">
        <title>Comparative genome analysis reveals Cyanidiococcus gen. nov., a new extremophilic red algal genus sister to Cyanidioschyzon (Cyanidioschyzonaceae, Rhodophyta).</title>
        <authorList>
            <person name="Liu S.-L."/>
            <person name="Chiang Y.-R."/>
            <person name="Yoon H.S."/>
            <person name="Fu H.-Y."/>
        </authorList>
    </citation>
    <scope>NUCLEOTIDE SEQUENCE [LARGE SCALE GENOMIC DNA]</scope>
    <source>
        <strain evidence="10 11">THAL066</strain>
    </source>
</reference>
<organism evidence="10 11">
    <name type="scientific">Cyanidiococcus yangmingshanensis</name>
    <dbReference type="NCBI Taxonomy" id="2690220"/>
    <lineage>
        <taxon>Eukaryota</taxon>
        <taxon>Rhodophyta</taxon>
        <taxon>Bangiophyceae</taxon>
        <taxon>Cyanidiales</taxon>
        <taxon>Cyanidiaceae</taxon>
        <taxon>Cyanidiococcus</taxon>
    </lineage>
</organism>
<dbReference type="GO" id="GO:0034476">
    <property type="term" value="P:U5 snRNA 3'-end processing"/>
    <property type="evidence" value="ECO:0007669"/>
    <property type="project" value="TreeGrafter"/>
</dbReference>
<dbReference type="GO" id="GO:0000176">
    <property type="term" value="C:nuclear exosome (RNase complex)"/>
    <property type="evidence" value="ECO:0007669"/>
    <property type="project" value="TreeGrafter"/>
</dbReference>
<accession>A0A7J7IMF1</accession>
<dbReference type="PANTHER" id="PTHR11097">
    <property type="entry name" value="EXOSOME COMPLEX EXONUCLEASE RIBOSOMAL RNA PROCESSING PROTEIN"/>
    <property type="match status" value="1"/>
</dbReference>
<gene>
    <name evidence="10" type="primary">EXOSC7_3</name>
    <name evidence="9" type="synonym">EXOSC7_1</name>
    <name evidence="9" type="ORF">F1559_000070</name>
    <name evidence="10" type="ORF">F1559_004773</name>
</gene>
<comment type="subcellular location">
    <subcellularLocation>
        <location evidence="1">Cytoplasm</location>
    </subcellularLocation>
    <subcellularLocation>
        <location evidence="2">Nucleus</location>
        <location evidence="2">Nucleolus</location>
    </subcellularLocation>
</comment>
<dbReference type="AlphaFoldDB" id="A0A7J7IMF1"/>
<evidence type="ECO:0000256" key="3">
    <source>
        <dbReference type="ARBA" id="ARBA00006678"/>
    </source>
</evidence>
<protein>
    <recommendedName>
        <fullName evidence="6">Ribosomal RNA-processing protein 42</fullName>
    </recommendedName>
</protein>
<evidence type="ECO:0000313" key="11">
    <source>
        <dbReference type="Proteomes" id="UP000530660"/>
    </source>
</evidence>
<evidence type="ECO:0000313" key="10">
    <source>
        <dbReference type="EMBL" id="KAF6003717.1"/>
    </source>
</evidence>
<dbReference type="GO" id="GO:0034475">
    <property type="term" value="P:U4 snRNA 3'-end processing"/>
    <property type="evidence" value="ECO:0007669"/>
    <property type="project" value="TreeGrafter"/>
</dbReference>
<dbReference type="Pfam" id="PF01138">
    <property type="entry name" value="RNase_PH"/>
    <property type="match status" value="1"/>
</dbReference>
<dbReference type="InterPro" id="IPR050590">
    <property type="entry name" value="Exosome_comp_Rrp42_subfam"/>
</dbReference>
<dbReference type="GO" id="GO:0016075">
    <property type="term" value="P:rRNA catabolic process"/>
    <property type="evidence" value="ECO:0007669"/>
    <property type="project" value="TreeGrafter"/>
</dbReference>
<keyword evidence="5" id="KW-0271">Exosome</keyword>
<name>A0A7J7IMF1_9RHOD</name>
<evidence type="ECO:0000256" key="1">
    <source>
        <dbReference type="ARBA" id="ARBA00004496"/>
    </source>
</evidence>
<evidence type="ECO:0000256" key="6">
    <source>
        <dbReference type="ARBA" id="ARBA00042523"/>
    </source>
</evidence>
<dbReference type="GO" id="GO:0034473">
    <property type="term" value="P:U1 snRNA 3'-end processing"/>
    <property type="evidence" value="ECO:0007669"/>
    <property type="project" value="TreeGrafter"/>
</dbReference>
<dbReference type="GO" id="GO:0000177">
    <property type="term" value="C:cytoplasmic exosome (RNase complex)"/>
    <property type="evidence" value="ECO:0007669"/>
    <property type="project" value="TreeGrafter"/>
</dbReference>
<keyword evidence="11" id="KW-1185">Reference proteome</keyword>
<comment type="caution">
    <text evidence="10">The sequence shown here is derived from an EMBL/GenBank/DDBJ whole genome shotgun (WGS) entry which is preliminary data.</text>
</comment>
<dbReference type="EMBL" id="VWRR01000006">
    <property type="protein sequence ID" value="KAF6003717.1"/>
    <property type="molecule type" value="Genomic_DNA"/>
</dbReference>
<dbReference type="SUPFAM" id="SSF55666">
    <property type="entry name" value="Ribonuclease PH domain 2-like"/>
    <property type="match status" value="1"/>
</dbReference>
<feature type="domain" description="Exoribonuclease phosphorolytic" evidence="7">
    <location>
        <begin position="31"/>
        <end position="182"/>
    </location>
</feature>
<proteinExistence type="inferred from homology"/>
<dbReference type="GO" id="GO:0071035">
    <property type="term" value="P:nuclear polyadenylation-dependent rRNA catabolic process"/>
    <property type="evidence" value="ECO:0007669"/>
    <property type="project" value="TreeGrafter"/>
</dbReference>
<feature type="domain" description="Exoribonuclease phosphorolytic" evidence="8">
    <location>
        <begin position="243"/>
        <end position="288"/>
    </location>
</feature>
<dbReference type="Gene3D" id="3.30.230.70">
    <property type="entry name" value="GHMP Kinase, N-terminal domain"/>
    <property type="match status" value="1"/>
</dbReference>
<evidence type="ECO:0000256" key="4">
    <source>
        <dbReference type="ARBA" id="ARBA00022490"/>
    </source>
</evidence>